<dbReference type="AlphaFoldDB" id="A0AA48RGN0"/>
<organism evidence="1 2">
    <name type="scientific">Brevibacillus aydinogluensis</name>
    <dbReference type="NCBI Taxonomy" id="927786"/>
    <lineage>
        <taxon>Bacteria</taxon>
        <taxon>Bacillati</taxon>
        <taxon>Bacillota</taxon>
        <taxon>Bacilli</taxon>
        <taxon>Bacillales</taxon>
        <taxon>Paenibacillaceae</taxon>
        <taxon>Brevibacillus</taxon>
    </lineage>
</organism>
<reference evidence="1" key="1">
    <citation type="submission" date="2023-07" db="EMBL/GenBank/DDBJ databases">
        <authorList>
            <person name="Ivanov I."/>
            <person name="Teneva D."/>
            <person name="Stoikov I."/>
        </authorList>
    </citation>
    <scope>NUCLEOTIDE SEQUENCE</scope>
    <source>
        <strain evidence="1">4475</strain>
    </source>
</reference>
<name>A0AA48RGN0_9BACL</name>
<protein>
    <submittedName>
        <fullName evidence="1">GTP-binding protein</fullName>
    </submittedName>
</protein>
<evidence type="ECO:0000313" key="1">
    <source>
        <dbReference type="EMBL" id="CAJ1001920.1"/>
    </source>
</evidence>
<accession>A0AA48RGN0</accession>
<dbReference type="KEGG" id="bayd:BSPP4475_06330"/>
<gene>
    <name evidence="1" type="ORF">BSPP4475_06330</name>
</gene>
<dbReference type="Proteomes" id="UP001189619">
    <property type="component" value="Chromosome"/>
</dbReference>
<proteinExistence type="predicted"/>
<sequence length="72" mass="8470">MIHEKACNVTMDQVIAALKRRDAEERIPVLRLELDYELATLYDALQENDKVQIRKSTERLKQLSREMLLLEA</sequence>
<keyword evidence="2" id="KW-1185">Reference proteome</keyword>
<dbReference type="EMBL" id="OY569118">
    <property type="protein sequence ID" value="CAJ1001920.1"/>
    <property type="molecule type" value="Genomic_DNA"/>
</dbReference>
<evidence type="ECO:0000313" key="2">
    <source>
        <dbReference type="Proteomes" id="UP001189619"/>
    </source>
</evidence>